<evidence type="ECO:0000256" key="1">
    <source>
        <dbReference type="SAM" id="Phobius"/>
    </source>
</evidence>
<dbReference type="GeneTree" id="ENSGT00390000001208"/>
<keyword evidence="1" id="KW-0812">Transmembrane</keyword>
<dbReference type="InParanoid" id="F7B1B2"/>
<evidence type="ECO:0000313" key="2">
    <source>
        <dbReference type="Ensembl" id="ENSCINP00000012797.2"/>
    </source>
</evidence>
<name>F7B1B2_CIOIN</name>
<dbReference type="Proteomes" id="UP000008144">
    <property type="component" value="Chromosome 5"/>
</dbReference>
<protein>
    <submittedName>
        <fullName evidence="2">Uncharacterized LOC104265702</fullName>
    </submittedName>
</protein>
<keyword evidence="1" id="KW-0472">Membrane</keyword>
<dbReference type="AlphaFoldDB" id="F7B1B2"/>
<dbReference type="HOGENOM" id="CLU_788795_0_0_1"/>
<reference evidence="3" key="1">
    <citation type="journal article" date="2002" name="Science">
        <title>The draft genome of Ciona intestinalis: insights into chordate and vertebrate origins.</title>
        <authorList>
            <person name="Dehal P."/>
            <person name="Satou Y."/>
            <person name="Campbell R.K."/>
            <person name="Chapman J."/>
            <person name="Degnan B."/>
            <person name="De Tomaso A."/>
            <person name="Davidson B."/>
            <person name="Di Gregorio A."/>
            <person name="Gelpke M."/>
            <person name="Goodstein D.M."/>
            <person name="Harafuji N."/>
            <person name="Hastings K.E."/>
            <person name="Ho I."/>
            <person name="Hotta K."/>
            <person name="Huang W."/>
            <person name="Kawashima T."/>
            <person name="Lemaire P."/>
            <person name="Martinez D."/>
            <person name="Meinertzhagen I.A."/>
            <person name="Necula S."/>
            <person name="Nonaka M."/>
            <person name="Putnam N."/>
            <person name="Rash S."/>
            <person name="Saiga H."/>
            <person name="Satake M."/>
            <person name="Terry A."/>
            <person name="Yamada L."/>
            <person name="Wang H.G."/>
            <person name="Awazu S."/>
            <person name="Azumi K."/>
            <person name="Boore J."/>
            <person name="Branno M."/>
            <person name="Chin-Bow S."/>
            <person name="DeSantis R."/>
            <person name="Doyle S."/>
            <person name="Francino P."/>
            <person name="Keys D.N."/>
            <person name="Haga S."/>
            <person name="Hayashi H."/>
            <person name="Hino K."/>
            <person name="Imai K.S."/>
            <person name="Inaba K."/>
            <person name="Kano S."/>
            <person name="Kobayashi K."/>
            <person name="Kobayashi M."/>
            <person name="Lee B.I."/>
            <person name="Makabe K.W."/>
            <person name="Manohar C."/>
            <person name="Matassi G."/>
            <person name="Medina M."/>
            <person name="Mochizuki Y."/>
            <person name="Mount S."/>
            <person name="Morishita T."/>
            <person name="Miura S."/>
            <person name="Nakayama A."/>
            <person name="Nishizaka S."/>
            <person name="Nomoto H."/>
            <person name="Ohta F."/>
            <person name="Oishi K."/>
            <person name="Rigoutsos I."/>
            <person name="Sano M."/>
            <person name="Sasaki A."/>
            <person name="Sasakura Y."/>
            <person name="Shoguchi E."/>
            <person name="Shin-i T."/>
            <person name="Spagnuolo A."/>
            <person name="Stainier D."/>
            <person name="Suzuki M.M."/>
            <person name="Tassy O."/>
            <person name="Takatori N."/>
            <person name="Tokuoka M."/>
            <person name="Yagi K."/>
            <person name="Yoshizaki F."/>
            <person name="Wada S."/>
            <person name="Zhang C."/>
            <person name="Hyatt P.D."/>
            <person name="Larimer F."/>
            <person name="Detter C."/>
            <person name="Doggett N."/>
            <person name="Glavina T."/>
            <person name="Hawkins T."/>
            <person name="Richardson P."/>
            <person name="Lucas S."/>
            <person name="Kohara Y."/>
            <person name="Levine M."/>
            <person name="Satoh N."/>
            <person name="Rokhsar D.S."/>
        </authorList>
    </citation>
    <scope>NUCLEOTIDE SEQUENCE [LARGE SCALE GENOMIC DNA]</scope>
</reference>
<dbReference type="Ensembl" id="ENSCINT00000012797.2">
    <property type="protein sequence ID" value="ENSCINP00000012797.2"/>
    <property type="gene ID" value="ENSCING00000006200.2"/>
</dbReference>
<keyword evidence="3" id="KW-1185">Reference proteome</keyword>
<feature type="transmembrane region" description="Helical" evidence="1">
    <location>
        <begin position="29"/>
        <end position="55"/>
    </location>
</feature>
<evidence type="ECO:0000313" key="3">
    <source>
        <dbReference type="Proteomes" id="UP000008144"/>
    </source>
</evidence>
<reference evidence="2" key="3">
    <citation type="submission" date="2025-08" db="UniProtKB">
        <authorList>
            <consortium name="Ensembl"/>
        </authorList>
    </citation>
    <scope>IDENTIFICATION</scope>
</reference>
<gene>
    <name evidence="2" type="primary">LOC104265702</name>
</gene>
<proteinExistence type="predicted"/>
<accession>F7B1B2</accession>
<dbReference type="EMBL" id="EAAA01002101">
    <property type="status" value="NOT_ANNOTATED_CDS"/>
    <property type="molecule type" value="Genomic_DNA"/>
</dbReference>
<reference evidence="2" key="4">
    <citation type="submission" date="2025-09" db="UniProtKB">
        <authorList>
            <consortium name="Ensembl"/>
        </authorList>
    </citation>
    <scope>IDENTIFICATION</scope>
</reference>
<sequence length="352" mass="40591">MRKSCEPGEQEICRLCKRHRRSSQLWSNIVYTFLAQGVVTHLAFLFCYFCFAFVAEVTDACLQVNGKQAITDICSRWASSNSIFAKILLESQNLSKSHGLPVQVVIGLIAKDIMFIWTQNSEGRVGRRVSKKRTKRTVRKRWHNKLLKHLIRVLNNIKAVLYSRYFKNPFYLKSKYRTSKTGISGYGRNRQSKRTRLKSLSYVDNEYDASASETESLRTNTEFAPSSTTVQKYGRLYHHAIRPQSIELLDFPLTRTPPSSNQNYTATMLPPSGIEDTFDKTKRWLNDDSPIIVDDVPHEGASICQSSVKRGTIYSSMTKRPIRRRSRTDEITIEEARSRGITTQYLRPIRSR</sequence>
<reference evidence="2" key="2">
    <citation type="journal article" date="2008" name="Genome Biol.">
        <title>Improved genome assembly and evidence-based global gene model set for the chordate Ciona intestinalis: new insight into intron and operon populations.</title>
        <authorList>
            <person name="Satou Y."/>
            <person name="Mineta K."/>
            <person name="Ogasawara M."/>
            <person name="Sasakura Y."/>
            <person name="Shoguchi E."/>
            <person name="Ueno K."/>
            <person name="Yamada L."/>
            <person name="Matsumoto J."/>
            <person name="Wasserscheid J."/>
            <person name="Dewar K."/>
            <person name="Wiley G.B."/>
            <person name="Macmil S.L."/>
            <person name="Roe B.A."/>
            <person name="Zeller R.W."/>
            <person name="Hastings K.E."/>
            <person name="Lemaire P."/>
            <person name="Lindquist E."/>
            <person name="Endo T."/>
            <person name="Hotta K."/>
            <person name="Inaba K."/>
        </authorList>
    </citation>
    <scope>NUCLEOTIDE SEQUENCE [LARGE SCALE GENOMIC DNA]</scope>
    <source>
        <strain evidence="2">wild type</strain>
    </source>
</reference>
<keyword evidence="1" id="KW-1133">Transmembrane helix</keyword>
<organism evidence="2 3">
    <name type="scientific">Ciona intestinalis</name>
    <name type="common">Transparent sea squirt</name>
    <name type="synonym">Ascidia intestinalis</name>
    <dbReference type="NCBI Taxonomy" id="7719"/>
    <lineage>
        <taxon>Eukaryota</taxon>
        <taxon>Metazoa</taxon>
        <taxon>Chordata</taxon>
        <taxon>Tunicata</taxon>
        <taxon>Ascidiacea</taxon>
        <taxon>Phlebobranchia</taxon>
        <taxon>Cionidae</taxon>
        <taxon>Ciona</taxon>
    </lineage>
</organism>